<reference evidence="1 2" key="1">
    <citation type="submission" date="2019-08" db="EMBL/GenBank/DDBJ databases">
        <title>Flavobacterium alkalisoli sp. nov., isolated from rhizosphere soil of Suaeda salsa.</title>
        <authorList>
            <person name="Sun J.-Q."/>
            <person name="Xu L."/>
        </authorList>
    </citation>
    <scope>NUCLEOTIDE SEQUENCE [LARGE SCALE GENOMIC DNA]</scope>
    <source>
        <strain evidence="1 2">XS-5</strain>
    </source>
</reference>
<keyword evidence="2" id="KW-1185">Reference proteome</keyword>
<sequence length="195" mass="23014">MIKNIKYLFIPLFIVSCSSNKIYRDIDKSVNSFTKEHNHKIDLERDWNPTKVIFQELKDSLTKPTNIIYIFLWESTAYQVAKVDCSALVYDQNSGKKLYIKGLTGFRLDIKNKENDYSDDFFVQNFILENYLLGKTDYLHTIDKPIFAGSFAFDRYYLIEINSSTKNVETFRQISFDKNGNPIRLEDLEKDLPWE</sequence>
<evidence type="ECO:0008006" key="3">
    <source>
        <dbReference type="Google" id="ProtNLM"/>
    </source>
</evidence>
<proteinExistence type="predicted"/>
<dbReference type="AlphaFoldDB" id="A0A5B9FSA0"/>
<dbReference type="OrthoDB" id="9826601at2"/>
<evidence type="ECO:0000313" key="1">
    <source>
        <dbReference type="EMBL" id="QEE48991.1"/>
    </source>
</evidence>
<dbReference type="KEGG" id="fak:FUA48_05170"/>
<protein>
    <recommendedName>
        <fullName evidence="3">Lipoprotein</fullName>
    </recommendedName>
</protein>
<organism evidence="1 2">
    <name type="scientific">Flavobacterium alkalisoli</name>
    <dbReference type="NCBI Taxonomy" id="2602769"/>
    <lineage>
        <taxon>Bacteria</taxon>
        <taxon>Pseudomonadati</taxon>
        <taxon>Bacteroidota</taxon>
        <taxon>Flavobacteriia</taxon>
        <taxon>Flavobacteriales</taxon>
        <taxon>Flavobacteriaceae</taxon>
        <taxon>Flavobacterium</taxon>
    </lineage>
</organism>
<dbReference type="PROSITE" id="PS51257">
    <property type="entry name" value="PROKAR_LIPOPROTEIN"/>
    <property type="match status" value="1"/>
</dbReference>
<evidence type="ECO:0000313" key="2">
    <source>
        <dbReference type="Proteomes" id="UP000321222"/>
    </source>
</evidence>
<name>A0A5B9FSA0_9FLAO</name>
<gene>
    <name evidence="1" type="ORF">FUA48_05170</name>
</gene>
<dbReference type="Proteomes" id="UP000321222">
    <property type="component" value="Chromosome"/>
</dbReference>
<dbReference type="RefSeq" id="WP_147582558.1">
    <property type="nucleotide sequence ID" value="NZ_CP042831.1"/>
</dbReference>
<dbReference type="EMBL" id="CP042831">
    <property type="protein sequence ID" value="QEE48991.1"/>
    <property type="molecule type" value="Genomic_DNA"/>
</dbReference>
<accession>A0A5B9FSA0</accession>